<evidence type="ECO:0000313" key="10">
    <source>
        <dbReference type="EMBL" id="GLJ75778.1"/>
    </source>
</evidence>
<feature type="region of interest" description="Disordered" evidence="6">
    <location>
        <begin position="1"/>
        <end position="135"/>
    </location>
</feature>
<dbReference type="Gene3D" id="1.10.10.10">
    <property type="entry name" value="Winged helix-like DNA-binding domain superfamily/Winged helix DNA-binding domain"/>
    <property type="match status" value="3"/>
</dbReference>
<evidence type="ECO:0000256" key="3">
    <source>
        <dbReference type="ARBA" id="ARBA00018111"/>
    </source>
</evidence>
<dbReference type="InterPro" id="IPR053925">
    <property type="entry name" value="RecX_HTH_3rd"/>
</dbReference>
<protein>
    <recommendedName>
        <fullName evidence="3 5">Regulatory protein RecX</fullName>
    </recommendedName>
</protein>
<keyword evidence="11" id="KW-1185">Reference proteome</keyword>
<evidence type="ECO:0000256" key="6">
    <source>
        <dbReference type="SAM" id="MobiDB-lite"/>
    </source>
</evidence>
<comment type="caution">
    <text evidence="10">The sequence shown here is derived from an EMBL/GenBank/DDBJ whole genome shotgun (WGS) entry which is preliminary data.</text>
</comment>
<comment type="function">
    <text evidence="5">Modulates RecA activity.</text>
</comment>
<dbReference type="GO" id="GO:0006282">
    <property type="term" value="P:regulation of DNA repair"/>
    <property type="evidence" value="ECO:0007669"/>
    <property type="project" value="UniProtKB-UniRule"/>
</dbReference>
<feature type="domain" description="RecX second three-helical" evidence="7">
    <location>
        <begin position="177"/>
        <end position="218"/>
    </location>
</feature>
<evidence type="ECO:0000256" key="1">
    <source>
        <dbReference type="ARBA" id="ARBA00004496"/>
    </source>
</evidence>
<comment type="subcellular location">
    <subcellularLocation>
        <location evidence="1 5">Cytoplasm</location>
    </subcellularLocation>
</comment>
<dbReference type="Pfam" id="PF02631">
    <property type="entry name" value="RecX_HTH2"/>
    <property type="match status" value="1"/>
</dbReference>
<dbReference type="InterPro" id="IPR003783">
    <property type="entry name" value="Regulatory_RecX"/>
</dbReference>
<dbReference type="Pfam" id="PF21981">
    <property type="entry name" value="RecX_HTH3"/>
    <property type="match status" value="1"/>
</dbReference>
<keyword evidence="4 5" id="KW-0963">Cytoplasm</keyword>
<name>A0A9W6LZ17_9MICO</name>
<evidence type="ECO:0000259" key="8">
    <source>
        <dbReference type="Pfam" id="PF21981"/>
    </source>
</evidence>
<evidence type="ECO:0000259" key="9">
    <source>
        <dbReference type="Pfam" id="PF21982"/>
    </source>
</evidence>
<evidence type="ECO:0000256" key="2">
    <source>
        <dbReference type="ARBA" id="ARBA00009695"/>
    </source>
</evidence>
<feature type="domain" description="RecX first three-helical" evidence="9">
    <location>
        <begin position="133"/>
        <end position="170"/>
    </location>
</feature>
<dbReference type="PANTHER" id="PTHR33602">
    <property type="entry name" value="REGULATORY PROTEIN RECX FAMILY PROTEIN"/>
    <property type="match status" value="1"/>
</dbReference>
<dbReference type="AlphaFoldDB" id="A0A9W6LZ17"/>
<evidence type="ECO:0000259" key="7">
    <source>
        <dbReference type="Pfam" id="PF02631"/>
    </source>
</evidence>
<dbReference type="Proteomes" id="UP001142372">
    <property type="component" value="Unassembled WGS sequence"/>
</dbReference>
<reference evidence="10" key="1">
    <citation type="journal article" date="2014" name="Int. J. Syst. Evol. Microbiol.">
        <title>Complete genome sequence of Corynebacterium casei LMG S-19264T (=DSM 44701T), isolated from a smear-ripened cheese.</title>
        <authorList>
            <consortium name="US DOE Joint Genome Institute (JGI-PGF)"/>
            <person name="Walter F."/>
            <person name="Albersmeier A."/>
            <person name="Kalinowski J."/>
            <person name="Ruckert C."/>
        </authorList>
    </citation>
    <scope>NUCLEOTIDE SEQUENCE</scope>
    <source>
        <strain evidence="10">VKM Ac-1401</strain>
    </source>
</reference>
<dbReference type="Pfam" id="PF21982">
    <property type="entry name" value="RecX_HTH1"/>
    <property type="match status" value="1"/>
</dbReference>
<gene>
    <name evidence="5" type="primary">recX</name>
    <name evidence="10" type="ORF">GCM10017584_13520</name>
</gene>
<feature type="domain" description="RecX third three-helical" evidence="8">
    <location>
        <begin position="224"/>
        <end position="271"/>
    </location>
</feature>
<evidence type="ECO:0000313" key="11">
    <source>
        <dbReference type="Proteomes" id="UP001142372"/>
    </source>
</evidence>
<dbReference type="PANTHER" id="PTHR33602:SF1">
    <property type="entry name" value="REGULATORY PROTEIN RECX FAMILY PROTEIN"/>
    <property type="match status" value="1"/>
</dbReference>
<dbReference type="EMBL" id="BSEN01000005">
    <property type="protein sequence ID" value="GLJ75778.1"/>
    <property type="molecule type" value="Genomic_DNA"/>
</dbReference>
<feature type="compositionally biased region" description="Low complexity" evidence="6">
    <location>
        <begin position="119"/>
        <end position="132"/>
    </location>
</feature>
<dbReference type="HAMAP" id="MF_01114">
    <property type="entry name" value="RecX"/>
    <property type="match status" value="1"/>
</dbReference>
<dbReference type="InterPro" id="IPR053926">
    <property type="entry name" value="RecX_HTH_1st"/>
</dbReference>
<evidence type="ECO:0000256" key="5">
    <source>
        <dbReference type="HAMAP-Rule" id="MF_01114"/>
    </source>
</evidence>
<sequence length="286" mass="30644">MVSFPPSDDKHEGGADGTASGERLAPVTNLRDARRSGASHGGAEAAASASGHPSARRTSRPPVAFPRADEESGPSAESGDSEAPAAGERSGKRTSGVWSRSFLDESPDEAAGDDGVQPGARAGDSRSGSRASNVSMHQLARRGMSRWELSQVLAKREIEPEIAEAELNRLESVGLLDDAALAVTLVYTQHNRKGLGRTAIAQELKRRHIAPDIIDDALAEIEDEDELERATELAVKRIGQLSSYDDETAKRRLNGFLARKGYSSSIVRQAMDVAFASRRSRGVRFQ</sequence>
<dbReference type="InterPro" id="IPR036388">
    <property type="entry name" value="WH-like_DNA-bd_sf"/>
</dbReference>
<dbReference type="GO" id="GO:0005737">
    <property type="term" value="C:cytoplasm"/>
    <property type="evidence" value="ECO:0007669"/>
    <property type="project" value="UniProtKB-SubCell"/>
</dbReference>
<dbReference type="InterPro" id="IPR053924">
    <property type="entry name" value="RecX_HTH_2nd"/>
</dbReference>
<organism evidence="10 11">
    <name type="scientific">Leifsonia poae</name>
    <dbReference type="NCBI Taxonomy" id="110933"/>
    <lineage>
        <taxon>Bacteria</taxon>
        <taxon>Bacillati</taxon>
        <taxon>Actinomycetota</taxon>
        <taxon>Actinomycetes</taxon>
        <taxon>Micrococcales</taxon>
        <taxon>Microbacteriaceae</taxon>
        <taxon>Leifsonia</taxon>
    </lineage>
</organism>
<feature type="compositionally biased region" description="Low complexity" evidence="6">
    <location>
        <begin position="36"/>
        <end position="53"/>
    </location>
</feature>
<accession>A0A9W6LZ17</accession>
<evidence type="ECO:0000256" key="4">
    <source>
        <dbReference type="ARBA" id="ARBA00022490"/>
    </source>
</evidence>
<comment type="similarity">
    <text evidence="2 5">Belongs to the RecX family.</text>
</comment>
<reference evidence="10" key="2">
    <citation type="submission" date="2023-01" db="EMBL/GenBank/DDBJ databases">
        <authorList>
            <person name="Sun Q."/>
            <person name="Evtushenko L."/>
        </authorList>
    </citation>
    <scope>NUCLEOTIDE SEQUENCE</scope>
    <source>
        <strain evidence="10">VKM Ac-1401</strain>
    </source>
</reference>
<proteinExistence type="inferred from homology"/>